<evidence type="ECO:0000259" key="5">
    <source>
        <dbReference type="PROSITE" id="PS51999"/>
    </source>
</evidence>
<comment type="caution">
    <text evidence="7">The sequence shown here is derived from an EMBL/GenBank/DDBJ whole genome shotgun (WGS) entry which is preliminary data.</text>
</comment>
<evidence type="ECO:0000313" key="7">
    <source>
        <dbReference type="EMBL" id="KAL3501626.1"/>
    </source>
</evidence>
<dbReference type="AlphaFoldDB" id="A0ABD2Y4K0"/>
<keyword evidence="3" id="KW-0862">Zinc</keyword>
<evidence type="ECO:0000313" key="6">
    <source>
        <dbReference type="EMBL" id="KAL3501623.1"/>
    </source>
</evidence>
<evidence type="ECO:0000256" key="4">
    <source>
        <dbReference type="PROSITE-ProRule" id="PRU01343"/>
    </source>
</evidence>
<dbReference type="InterPro" id="IPR010666">
    <property type="entry name" value="Znf_GRF"/>
</dbReference>
<dbReference type="Pfam" id="PF06839">
    <property type="entry name" value="Zn_ribbon_GRF"/>
    <property type="match status" value="1"/>
</dbReference>
<gene>
    <name evidence="6" type="ORF">ACH5RR_036072</name>
    <name evidence="7" type="ORF">ACH5RR_036075</name>
</gene>
<name>A0ABD2Y4K0_9GENT</name>
<accession>A0ABD2Y4K0</accession>
<organism evidence="7 8">
    <name type="scientific">Cinchona calisaya</name>
    <dbReference type="NCBI Taxonomy" id="153742"/>
    <lineage>
        <taxon>Eukaryota</taxon>
        <taxon>Viridiplantae</taxon>
        <taxon>Streptophyta</taxon>
        <taxon>Embryophyta</taxon>
        <taxon>Tracheophyta</taxon>
        <taxon>Spermatophyta</taxon>
        <taxon>Magnoliopsida</taxon>
        <taxon>eudicotyledons</taxon>
        <taxon>Gunneridae</taxon>
        <taxon>Pentapetalae</taxon>
        <taxon>asterids</taxon>
        <taxon>lamiids</taxon>
        <taxon>Gentianales</taxon>
        <taxon>Rubiaceae</taxon>
        <taxon>Cinchonoideae</taxon>
        <taxon>Cinchoneae</taxon>
        <taxon>Cinchona</taxon>
    </lineage>
</organism>
<evidence type="ECO:0000256" key="1">
    <source>
        <dbReference type="ARBA" id="ARBA00022723"/>
    </source>
</evidence>
<sequence length="77" mass="9200">MMASQKMCLYRCRANLVTSWKDDNPRRRFLSCPLWQSGRGCGFFEWYDPVMCKRSRVIIPGLLRKLNEKEADIERLK</sequence>
<dbReference type="Proteomes" id="UP001630127">
    <property type="component" value="Unassembled WGS sequence"/>
</dbReference>
<dbReference type="EMBL" id="JBJUIK010000015">
    <property type="protein sequence ID" value="KAL3501626.1"/>
    <property type="molecule type" value="Genomic_DNA"/>
</dbReference>
<protein>
    <recommendedName>
        <fullName evidence="5">GRF-type domain-containing protein</fullName>
    </recommendedName>
</protein>
<reference evidence="7 8" key="1">
    <citation type="submission" date="2024-11" db="EMBL/GenBank/DDBJ databases">
        <title>A near-complete genome assembly of Cinchona calisaya.</title>
        <authorList>
            <person name="Lian D.C."/>
            <person name="Zhao X.W."/>
            <person name="Wei L."/>
        </authorList>
    </citation>
    <scope>NUCLEOTIDE SEQUENCE [LARGE SCALE GENOMIC DNA]</scope>
    <source>
        <tissue evidence="7">Nenye</tissue>
    </source>
</reference>
<keyword evidence="1" id="KW-0479">Metal-binding</keyword>
<keyword evidence="8" id="KW-1185">Reference proteome</keyword>
<keyword evidence="2 4" id="KW-0863">Zinc-finger</keyword>
<feature type="domain" description="GRF-type" evidence="5">
    <location>
        <begin position="8"/>
        <end position="50"/>
    </location>
</feature>
<evidence type="ECO:0000256" key="2">
    <source>
        <dbReference type="ARBA" id="ARBA00022771"/>
    </source>
</evidence>
<dbReference type="PANTHER" id="PTHR33248">
    <property type="entry name" value="ZINC ION-BINDING PROTEIN"/>
    <property type="match status" value="1"/>
</dbReference>
<proteinExistence type="predicted"/>
<evidence type="ECO:0000256" key="3">
    <source>
        <dbReference type="ARBA" id="ARBA00022833"/>
    </source>
</evidence>
<evidence type="ECO:0000313" key="8">
    <source>
        <dbReference type="Proteomes" id="UP001630127"/>
    </source>
</evidence>
<dbReference type="EMBL" id="JBJUIK010000015">
    <property type="protein sequence ID" value="KAL3501623.1"/>
    <property type="molecule type" value="Genomic_DNA"/>
</dbReference>
<dbReference type="PROSITE" id="PS51999">
    <property type="entry name" value="ZF_GRF"/>
    <property type="match status" value="1"/>
</dbReference>
<dbReference type="GO" id="GO:0008270">
    <property type="term" value="F:zinc ion binding"/>
    <property type="evidence" value="ECO:0007669"/>
    <property type="project" value="UniProtKB-KW"/>
</dbReference>